<feature type="region of interest" description="Disordered" evidence="5">
    <location>
        <begin position="510"/>
        <end position="531"/>
    </location>
</feature>
<sequence length="699" mass="78670">MDEERGQAPEQRVVTRNRRRRVAPERRKRVAVACNSCNSRRIRCSGERPCAHCVRSGRNCLYPDAVEMVSISRAELDALLQAKSSDQEAGSQPQPHDPRQIIELVETSRPPTRRIGSLTAASDGPSPLEVLTPDEGRLLHDPDGTARYFGESSGANFLNHVKEFMVALQPLVTGVIVHEGASNGGTTFLRSVGSYQTHDSRPLGLLPVDSSWLPTRTEMTLLLTEFRYFLQDGNSDFASGGIFYWGHVPVIPRDRHRADLESNGQLALLHMLFAISVRLGGGAGWEEQGHRTSRAFYSRARSLLDNPLDMMAASESEVPVLLLIAMYFLEMNRRDAAYMTLSATLHLAVMYGAHTTWDCDEEKKRMFWTAFILDTWLSSWLGRPPSMTETAIRIQLPQHIVGLPDPAGLTAHVKLARISRYVTFEIYRIAPSDQSAATNLQHVEKALEMLHDWNASLPQKLHLDYKNLTQDRACCVLHLAFNQEIILTTRPIFFIAVKKAVADRYISSQPSQPSQVSQVSQVSQLSQRGTRDHPHANIIQQIVTTARNNLRLGRWVRDLSPRQRLLHHEAHAVFNAAVIVLLQQLAFANPSMGEQEGKGEQEEKGEIQMAIEIFEREAASGNNFGLDCARVLQDLTFLVRRVHSQTTTRAQAQSFYVESDLSDVPVIPTLAENEMDFLHSELQGWLDYDFLQLYNDHML</sequence>
<evidence type="ECO:0000313" key="7">
    <source>
        <dbReference type="EMBL" id="CEO49427.1"/>
    </source>
</evidence>
<reference evidence="7" key="1">
    <citation type="submission" date="2015-01" db="EMBL/GenBank/DDBJ databases">
        <authorList>
            <person name="Durling Mikael"/>
        </authorList>
    </citation>
    <scope>NUCLEOTIDE SEQUENCE</scope>
</reference>
<feature type="domain" description="Zn(2)-C6 fungal-type" evidence="6">
    <location>
        <begin position="33"/>
        <end position="62"/>
    </location>
</feature>
<dbReference type="AlphaFoldDB" id="A0A0B7K1J5"/>
<dbReference type="SMART" id="SM00906">
    <property type="entry name" value="Fungal_trans"/>
    <property type="match status" value="1"/>
</dbReference>
<dbReference type="EMBL" id="CDPU01000014">
    <property type="protein sequence ID" value="CEO49427.1"/>
    <property type="molecule type" value="Genomic_DNA"/>
</dbReference>
<dbReference type="InterPro" id="IPR036864">
    <property type="entry name" value="Zn2-C6_fun-type_DNA-bd_sf"/>
</dbReference>
<keyword evidence="2" id="KW-0805">Transcription regulation</keyword>
<dbReference type="PANTHER" id="PTHR47424:SF6">
    <property type="entry name" value="PROLINE UTILIZATION TRANS-ACTIVATOR"/>
    <property type="match status" value="1"/>
</dbReference>
<evidence type="ECO:0000256" key="5">
    <source>
        <dbReference type="SAM" id="MobiDB-lite"/>
    </source>
</evidence>
<dbReference type="PROSITE" id="PS50048">
    <property type="entry name" value="ZN2_CY6_FUNGAL_2"/>
    <property type="match status" value="1"/>
</dbReference>
<gene>
    <name evidence="7" type="ORF">BN869_000005484_1</name>
</gene>
<evidence type="ECO:0000256" key="1">
    <source>
        <dbReference type="ARBA" id="ARBA00022723"/>
    </source>
</evidence>
<dbReference type="Pfam" id="PF04082">
    <property type="entry name" value="Fungal_trans"/>
    <property type="match status" value="1"/>
</dbReference>
<keyword evidence="1" id="KW-0479">Metal-binding</keyword>
<dbReference type="Gene3D" id="4.10.240.10">
    <property type="entry name" value="Zn(2)-C6 fungal-type DNA-binding domain"/>
    <property type="match status" value="1"/>
</dbReference>
<feature type="region of interest" description="Disordered" evidence="5">
    <location>
        <begin position="1"/>
        <end position="24"/>
    </location>
</feature>
<evidence type="ECO:0000259" key="6">
    <source>
        <dbReference type="PROSITE" id="PS50048"/>
    </source>
</evidence>
<dbReference type="PANTHER" id="PTHR47424">
    <property type="entry name" value="REGULATORY PROTEIN GAL4"/>
    <property type="match status" value="1"/>
</dbReference>
<evidence type="ECO:0000256" key="4">
    <source>
        <dbReference type="ARBA" id="ARBA00023242"/>
    </source>
</evidence>
<dbReference type="GO" id="GO:0008270">
    <property type="term" value="F:zinc ion binding"/>
    <property type="evidence" value="ECO:0007669"/>
    <property type="project" value="InterPro"/>
</dbReference>
<feature type="compositionally biased region" description="Basic residues" evidence="5">
    <location>
        <begin position="15"/>
        <end position="24"/>
    </location>
</feature>
<evidence type="ECO:0000256" key="3">
    <source>
        <dbReference type="ARBA" id="ARBA00023163"/>
    </source>
</evidence>
<keyword evidence="4" id="KW-0539">Nucleus</keyword>
<feature type="region of interest" description="Disordered" evidence="5">
    <location>
        <begin position="106"/>
        <end position="129"/>
    </location>
</feature>
<dbReference type="SMART" id="SM00066">
    <property type="entry name" value="GAL4"/>
    <property type="match status" value="1"/>
</dbReference>
<dbReference type="InterPro" id="IPR051127">
    <property type="entry name" value="Fungal_SecMet_Regulators"/>
</dbReference>
<organism evidence="7">
    <name type="scientific">Bionectria ochroleuca</name>
    <name type="common">Gliocladium roseum</name>
    <dbReference type="NCBI Taxonomy" id="29856"/>
    <lineage>
        <taxon>Eukaryota</taxon>
        <taxon>Fungi</taxon>
        <taxon>Dikarya</taxon>
        <taxon>Ascomycota</taxon>
        <taxon>Pezizomycotina</taxon>
        <taxon>Sordariomycetes</taxon>
        <taxon>Hypocreomycetidae</taxon>
        <taxon>Hypocreales</taxon>
        <taxon>Bionectriaceae</taxon>
        <taxon>Clonostachys</taxon>
    </lineage>
</organism>
<dbReference type="InterPro" id="IPR001138">
    <property type="entry name" value="Zn2Cys6_DnaBD"/>
</dbReference>
<dbReference type="SUPFAM" id="SSF57701">
    <property type="entry name" value="Zn2/Cys6 DNA-binding domain"/>
    <property type="match status" value="1"/>
</dbReference>
<dbReference type="Pfam" id="PF00172">
    <property type="entry name" value="Zn_clus"/>
    <property type="match status" value="1"/>
</dbReference>
<protein>
    <recommendedName>
        <fullName evidence="6">Zn(2)-C6 fungal-type domain-containing protein</fullName>
    </recommendedName>
</protein>
<keyword evidence="3" id="KW-0804">Transcription</keyword>
<dbReference type="GO" id="GO:0006351">
    <property type="term" value="P:DNA-templated transcription"/>
    <property type="evidence" value="ECO:0007669"/>
    <property type="project" value="InterPro"/>
</dbReference>
<dbReference type="GO" id="GO:0003677">
    <property type="term" value="F:DNA binding"/>
    <property type="evidence" value="ECO:0007669"/>
    <property type="project" value="InterPro"/>
</dbReference>
<dbReference type="CDD" id="cd12148">
    <property type="entry name" value="fungal_TF_MHR"/>
    <property type="match status" value="1"/>
</dbReference>
<name>A0A0B7K1J5_BIOOC</name>
<dbReference type="GO" id="GO:0000981">
    <property type="term" value="F:DNA-binding transcription factor activity, RNA polymerase II-specific"/>
    <property type="evidence" value="ECO:0007669"/>
    <property type="project" value="InterPro"/>
</dbReference>
<accession>A0A0B7K1J5</accession>
<proteinExistence type="predicted"/>
<feature type="compositionally biased region" description="Low complexity" evidence="5">
    <location>
        <begin position="510"/>
        <end position="527"/>
    </location>
</feature>
<dbReference type="InterPro" id="IPR007219">
    <property type="entry name" value="XnlR_reg_dom"/>
</dbReference>
<evidence type="ECO:0000256" key="2">
    <source>
        <dbReference type="ARBA" id="ARBA00023015"/>
    </source>
</evidence>